<keyword evidence="3" id="KW-1185">Reference proteome</keyword>
<dbReference type="SUPFAM" id="SSF53474">
    <property type="entry name" value="alpha/beta-Hydrolases"/>
    <property type="match status" value="1"/>
</dbReference>
<dbReference type="OrthoDB" id="9780765at2"/>
<dbReference type="InterPro" id="IPR029058">
    <property type="entry name" value="AB_hydrolase_fold"/>
</dbReference>
<dbReference type="RefSeq" id="WP_068006938.1">
    <property type="nucleotide sequence ID" value="NZ_FOFM01000013.1"/>
</dbReference>
<feature type="domain" description="AB hydrolase-1" evidence="1">
    <location>
        <begin position="6"/>
        <end position="239"/>
    </location>
</feature>
<name>A0A165XNX2_9HYPH</name>
<dbReference type="InterPro" id="IPR000073">
    <property type="entry name" value="AB_hydrolase_1"/>
</dbReference>
<dbReference type="STRING" id="989403.SAMN05421798_11324"/>
<dbReference type="Proteomes" id="UP000076577">
    <property type="component" value="Unassembled WGS sequence"/>
</dbReference>
<dbReference type="PANTHER" id="PTHR43798:SF33">
    <property type="entry name" value="HYDROLASE, PUTATIVE (AFU_ORTHOLOGUE AFUA_2G14860)-RELATED"/>
    <property type="match status" value="1"/>
</dbReference>
<keyword evidence="2" id="KW-0378">Hydrolase</keyword>
<dbReference type="GO" id="GO:0016787">
    <property type="term" value="F:hydrolase activity"/>
    <property type="evidence" value="ECO:0007669"/>
    <property type="project" value="UniProtKB-KW"/>
</dbReference>
<evidence type="ECO:0000259" key="1">
    <source>
        <dbReference type="Pfam" id="PF12697"/>
    </source>
</evidence>
<gene>
    <name evidence="2" type="ORF">PsAD2_02829</name>
</gene>
<evidence type="ECO:0000313" key="3">
    <source>
        <dbReference type="Proteomes" id="UP000076577"/>
    </source>
</evidence>
<dbReference type="PANTHER" id="PTHR43798">
    <property type="entry name" value="MONOACYLGLYCEROL LIPASE"/>
    <property type="match status" value="1"/>
</dbReference>
<proteinExistence type="predicted"/>
<evidence type="ECO:0000313" key="2">
    <source>
        <dbReference type="EMBL" id="KZL17900.1"/>
    </source>
</evidence>
<dbReference type="AlphaFoldDB" id="A0A165XNX2"/>
<organism evidence="2 3">
    <name type="scientific">Pseudovibrio axinellae</name>
    <dbReference type="NCBI Taxonomy" id="989403"/>
    <lineage>
        <taxon>Bacteria</taxon>
        <taxon>Pseudomonadati</taxon>
        <taxon>Pseudomonadota</taxon>
        <taxon>Alphaproteobacteria</taxon>
        <taxon>Hyphomicrobiales</taxon>
        <taxon>Stappiaceae</taxon>
        <taxon>Pseudovibrio</taxon>
    </lineage>
</organism>
<accession>A0A165XNX2</accession>
<reference evidence="2 3" key="1">
    <citation type="journal article" date="2016" name="Front. Microbiol.">
        <title>Comparative Genomic Analysis Reveals a Diverse Repertoire of Genes Involved in Prokaryote-Eukaryote Interactions within the Pseudovibrio Genus.</title>
        <authorList>
            <person name="Romano S."/>
            <person name="Fernandez-Guerra A."/>
            <person name="Reen F.J."/>
            <person name="Glockner F.O."/>
            <person name="Crowley S.P."/>
            <person name="O'Sullivan O."/>
            <person name="Cotter P.D."/>
            <person name="Adams C."/>
            <person name="Dobson A.D."/>
            <person name="O'Gara F."/>
        </authorList>
    </citation>
    <scope>NUCLEOTIDE SEQUENCE [LARGE SCALE GENOMIC DNA]</scope>
    <source>
        <strain evidence="2 3">Ad2</strain>
    </source>
</reference>
<sequence length="259" mass="28329">MKNKRVFLLHGAPGHGDIWKPIVDMLPADLEVVCPTLEWFGPKTWQRPGELFSSEAHCEQLAELLNEKSHKDNYVAAWSYSTHPTLLCLLNHPELVKAAFLYEPGLSTYLESAEELDAFQHSAARAFPPIIEALHEHGNAAAVKALFDSSGGEGCFEAMSAKRQALYQQSAQMMPLLLGGGQPPANIKSSDLKKITTPVTVGLGSKSEGHFDVASKRVAASIPSACLQLQDGCDHMMPEKAPSHFADMLKNWLNTANLR</sequence>
<dbReference type="PATRIC" id="fig|989403.3.peg.3033"/>
<dbReference type="EMBL" id="LMCB01000026">
    <property type="protein sequence ID" value="KZL17900.1"/>
    <property type="molecule type" value="Genomic_DNA"/>
</dbReference>
<dbReference type="GO" id="GO:0016020">
    <property type="term" value="C:membrane"/>
    <property type="evidence" value="ECO:0007669"/>
    <property type="project" value="TreeGrafter"/>
</dbReference>
<protein>
    <submittedName>
        <fullName evidence="2">Alpha/beta hydrolase family protein</fullName>
    </submittedName>
</protein>
<dbReference type="Pfam" id="PF12697">
    <property type="entry name" value="Abhydrolase_6"/>
    <property type="match status" value="1"/>
</dbReference>
<dbReference type="Gene3D" id="3.40.50.1820">
    <property type="entry name" value="alpha/beta hydrolase"/>
    <property type="match status" value="1"/>
</dbReference>
<dbReference type="InterPro" id="IPR050266">
    <property type="entry name" value="AB_hydrolase_sf"/>
</dbReference>
<comment type="caution">
    <text evidence="2">The sequence shown here is derived from an EMBL/GenBank/DDBJ whole genome shotgun (WGS) entry which is preliminary data.</text>
</comment>